<gene>
    <name evidence="5" type="ORF">QJS10_CPA07g00804</name>
</gene>
<reference evidence="5" key="1">
    <citation type="journal article" date="2023" name="Nat. Commun.">
        <title>Diploid and tetraploid genomes of Acorus and the evolution of monocots.</title>
        <authorList>
            <person name="Ma L."/>
            <person name="Liu K.W."/>
            <person name="Li Z."/>
            <person name="Hsiao Y.Y."/>
            <person name="Qi Y."/>
            <person name="Fu T."/>
            <person name="Tang G.D."/>
            <person name="Zhang D."/>
            <person name="Sun W.H."/>
            <person name="Liu D.K."/>
            <person name="Li Y."/>
            <person name="Chen G.Z."/>
            <person name="Liu X.D."/>
            <person name="Liao X.Y."/>
            <person name="Jiang Y.T."/>
            <person name="Yu X."/>
            <person name="Hao Y."/>
            <person name="Huang J."/>
            <person name="Zhao X.W."/>
            <person name="Ke S."/>
            <person name="Chen Y.Y."/>
            <person name="Wu W.L."/>
            <person name="Hsu J.L."/>
            <person name="Lin Y.F."/>
            <person name="Huang M.D."/>
            <person name="Li C.Y."/>
            <person name="Huang L."/>
            <person name="Wang Z.W."/>
            <person name="Zhao X."/>
            <person name="Zhong W.Y."/>
            <person name="Peng D.H."/>
            <person name="Ahmad S."/>
            <person name="Lan S."/>
            <person name="Zhang J.S."/>
            <person name="Tsai W.C."/>
            <person name="Van de Peer Y."/>
            <person name="Liu Z.J."/>
        </authorList>
    </citation>
    <scope>NUCLEOTIDE SEQUENCE</scope>
    <source>
        <strain evidence="5">CP</strain>
    </source>
</reference>
<organism evidence="5 6">
    <name type="scientific">Acorus calamus</name>
    <name type="common">Sweet flag</name>
    <dbReference type="NCBI Taxonomy" id="4465"/>
    <lineage>
        <taxon>Eukaryota</taxon>
        <taxon>Viridiplantae</taxon>
        <taxon>Streptophyta</taxon>
        <taxon>Embryophyta</taxon>
        <taxon>Tracheophyta</taxon>
        <taxon>Spermatophyta</taxon>
        <taxon>Magnoliopsida</taxon>
        <taxon>Liliopsida</taxon>
        <taxon>Acoraceae</taxon>
        <taxon>Acorus</taxon>
    </lineage>
</organism>
<dbReference type="PANTHER" id="PTHR33388">
    <property type="entry name" value="OS01G0212500 PROTEIN"/>
    <property type="match status" value="1"/>
</dbReference>
<dbReference type="PANTHER" id="PTHR33388:SF18">
    <property type="entry name" value="PROTEIN SPEAR1"/>
    <property type="match status" value="1"/>
</dbReference>
<evidence type="ECO:0000256" key="3">
    <source>
        <dbReference type="ARBA" id="ARBA00023163"/>
    </source>
</evidence>
<dbReference type="Proteomes" id="UP001180020">
    <property type="component" value="Unassembled WGS sequence"/>
</dbReference>
<dbReference type="InterPro" id="IPR040356">
    <property type="entry name" value="SPEAR"/>
</dbReference>
<keyword evidence="2" id="KW-0805">Transcription regulation</keyword>
<feature type="compositionally biased region" description="Low complexity" evidence="4">
    <location>
        <begin position="90"/>
        <end position="106"/>
    </location>
</feature>
<dbReference type="EMBL" id="JAUJYO010000007">
    <property type="protein sequence ID" value="KAK1311763.1"/>
    <property type="molecule type" value="Genomic_DNA"/>
</dbReference>
<evidence type="ECO:0000313" key="6">
    <source>
        <dbReference type="Proteomes" id="UP001180020"/>
    </source>
</evidence>
<comment type="caution">
    <text evidence="5">The sequence shown here is derived from an EMBL/GenBank/DDBJ whole genome shotgun (WGS) entry which is preliminary data.</text>
</comment>
<keyword evidence="6" id="KW-1185">Reference proteome</keyword>
<feature type="region of interest" description="Disordered" evidence="4">
    <location>
        <begin position="87"/>
        <end position="108"/>
    </location>
</feature>
<dbReference type="GO" id="GO:0003700">
    <property type="term" value="F:DNA-binding transcription factor activity"/>
    <property type="evidence" value="ECO:0007669"/>
    <property type="project" value="InterPro"/>
</dbReference>
<name>A0AAV9EFS9_ACOCL</name>
<evidence type="ECO:0000313" key="5">
    <source>
        <dbReference type="EMBL" id="KAK1311763.1"/>
    </source>
</evidence>
<feature type="region of interest" description="Disordered" evidence="4">
    <location>
        <begin position="174"/>
        <end position="199"/>
    </location>
</feature>
<evidence type="ECO:0000256" key="2">
    <source>
        <dbReference type="ARBA" id="ARBA00023015"/>
    </source>
</evidence>
<keyword evidence="3" id="KW-0804">Transcription</keyword>
<sequence>MIMSSFYGEQSSLGNNNSSGRSGSSRNRKKSNSDKPRQPQRGLGVAQLEQIRLQNQMVGGGGDFLPVLNSSLHFNLNKEHENVRVELGISSSPPSSSSSSSSSSSPFYGFHPNNMMNFGDIQRQGIRYGSESHSSYSTRWNQNTTTLEPRHIENHHHIHLGASPMPLRQLIEDSAYKKRRQDSFDDSKGSSDKNSDVQELDLELKLSL</sequence>
<reference evidence="5" key="2">
    <citation type="submission" date="2023-06" db="EMBL/GenBank/DDBJ databases">
        <authorList>
            <person name="Ma L."/>
            <person name="Liu K.-W."/>
            <person name="Li Z."/>
            <person name="Hsiao Y.-Y."/>
            <person name="Qi Y."/>
            <person name="Fu T."/>
            <person name="Tang G."/>
            <person name="Zhang D."/>
            <person name="Sun W.-H."/>
            <person name="Liu D.-K."/>
            <person name="Li Y."/>
            <person name="Chen G.-Z."/>
            <person name="Liu X.-D."/>
            <person name="Liao X.-Y."/>
            <person name="Jiang Y.-T."/>
            <person name="Yu X."/>
            <person name="Hao Y."/>
            <person name="Huang J."/>
            <person name="Zhao X.-W."/>
            <person name="Ke S."/>
            <person name="Chen Y.-Y."/>
            <person name="Wu W.-L."/>
            <person name="Hsu J.-L."/>
            <person name="Lin Y.-F."/>
            <person name="Huang M.-D."/>
            <person name="Li C.-Y."/>
            <person name="Huang L."/>
            <person name="Wang Z.-W."/>
            <person name="Zhao X."/>
            <person name="Zhong W.-Y."/>
            <person name="Peng D.-H."/>
            <person name="Ahmad S."/>
            <person name="Lan S."/>
            <person name="Zhang J.-S."/>
            <person name="Tsai W.-C."/>
            <person name="Van De Peer Y."/>
            <person name="Liu Z.-J."/>
        </authorList>
    </citation>
    <scope>NUCLEOTIDE SEQUENCE</scope>
    <source>
        <strain evidence="5">CP</strain>
        <tissue evidence="5">Leaves</tissue>
    </source>
</reference>
<protein>
    <submittedName>
        <fullName evidence="5">Uncharacterized protein</fullName>
    </submittedName>
</protein>
<keyword evidence="1" id="KW-0678">Repressor</keyword>
<proteinExistence type="predicted"/>
<evidence type="ECO:0000256" key="1">
    <source>
        <dbReference type="ARBA" id="ARBA00022491"/>
    </source>
</evidence>
<feature type="compositionally biased region" description="Low complexity" evidence="4">
    <location>
        <begin position="11"/>
        <end position="25"/>
    </location>
</feature>
<feature type="region of interest" description="Disordered" evidence="4">
    <location>
        <begin position="1"/>
        <end position="43"/>
    </location>
</feature>
<evidence type="ECO:0000256" key="4">
    <source>
        <dbReference type="SAM" id="MobiDB-lite"/>
    </source>
</evidence>
<feature type="compositionally biased region" description="Basic and acidic residues" evidence="4">
    <location>
        <begin position="174"/>
        <end position="196"/>
    </location>
</feature>
<dbReference type="AlphaFoldDB" id="A0AAV9EFS9"/>
<accession>A0AAV9EFS9</accession>